<dbReference type="EMBL" id="JAAALK010000085">
    <property type="protein sequence ID" value="KAG8083435.1"/>
    <property type="molecule type" value="Genomic_DNA"/>
</dbReference>
<dbReference type="InterPro" id="IPR029760">
    <property type="entry name" value="GPX_CS"/>
</dbReference>
<name>A0A8J5SYL8_ZIZPA</name>
<dbReference type="PROSITE" id="PS00763">
    <property type="entry name" value="GLUTATHIONE_PEROXID_2"/>
    <property type="match status" value="1"/>
</dbReference>
<keyword evidence="5" id="KW-1185">Reference proteome</keyword>
<keyword evidence="3" id="KW-0560">Oxidoreductase</keyword>
<keyword evidence="2" id="KW-0575">Peroxidase</keyword>
<evidence type="ECO:0008006" key="6">
    <source>
        <dbReference type="Google" id="ProtNLM"/>
    </source>
</evidence>
<reference evidence="4" key="1">
    <citation type="journal article" date="2021" name="bioRxiv">
        <title>Whole Genome Assembly and Annotation of Northern Wild Rice, Zizania palustris L., Supports a Whole Genome Duplication in the Zizania Genus.</title>
        <authorList>
            <person name="Haas M."/>
            <person name="Kono T."/>
            <person name="Macchietto M."/>
            <person name="Millas R."/>
            <person name="McGilp L."/>
            <person name="Shao M."/>
            <person name="Duquette J."/>
            <person name="Hirsch C.N."/>
            <person name="Kimball J."/>
        </authorList>
    </citation>
    <scope>NUCLEOTIDE SEQUENCE</scope>
    <source>
        <tissue evidence="4">Fresh leaf tissue</tissue>
    </source>
</reference>
<reference evidence="4" key="2">
    <citation type="submission" date="2021-02" db="EMBL/GenBank/DDBJ databases">
        <authorList>
            <person name="Kimball J.A."/>
            <person name="Haas M.W."/>
            <person name="Macchietto M."/>
            <person name="Kono T."/>
            <person name="Duquette J."/>
            <person name="Shao M."/>
        </authorList>
    </citation>
    <scope>NUCLEOTIDE SEQUENCE</scope>
    <source>
        <tissue evidence="4">Fresh leaf tissue</tissue>
    </source>
</reference>
<dbReference type="PANTHER" id="PTHR11592">
    <property type="entry name" value="GLUTATHIONE PEROXIDASE"/>
    <property type="match status" value="1"/>
</dbReference>
<comment type="caution">
    <text evidence="4">The sequence shown here is derived from an EMBL/GenBank/DDBJ whole genome shotgun (WGS) entry which is preliminary data.</text>
</comment>
<evidence type="ECO:0000256" key="2">
    <source>
        <dbReference type="ARBA" id="ARBA00022559"/>
    </source>
</evidence>
<dbReference type="InterPro" id="IPR029759">
    <property type="entry name" value="GPX_AS"/>
</dbReference>
<dbReference type="GO" id="GO:0006979">
    <property type="term" value="P:response to oxidative stress"/>
    <property type="evidence" value="ECO:0007669"/>
    <property type="project" value="InterPro"/>
</dbReference>
<dbReference type="InterPro" id="IPR000889">
    <property type="entry name" value="Glutathione_peroxidase"/>
</dbReference>
<dbReference type="AlphaFoldDB" id="A0A8J5SYL8"/>
<evidence type="ECO:0000313" key="5">
    <source>
        <dbReference type="Proteomes" id="UP000729402"/>
    </source>
</evidence>
<dbReference type="Proteomes" id="UP000729402">
    <property type="component" value="Unassembled WGS sequence"/>
</dbReference>
<dbReference type="GO" id="GO:0005829">
    <property type="term" value="C:cytosol"/>
    <property type="evidence" value="ECO:0007669"/>
    <property type="project" value="TreeGrafter"/>
</dbReference>
<evidence type="ECO:0000256" key="1">
    <source>
        <dbReference type="ARBA" id="ARBA00006926"/>
    </source>
</evidence>
<dbReference type="GO" id="GO:0004601">
    <property type="term" value="F:peroxidase activity"/>
    <property type="evidence" value="ECO:0007669"/>
    <property type="project" value="UniProtKB-KW"/>
</dbReference>
<dbReference type="Pfam" id="PF00255">
    <property type="entry name" value="GSHPx"/>
    <property type="match status" value="1"/>
</dbReference>
<evidence type="ECO:0000313" key="4">
    <source>
        <dbReference type="EMBL" id="KAG8083435.1"/>
    </source>
</evidence>
<accession>A0A8J5SYL8</accession>
<dbReference type="OrthoDB" id="21643at2759"/>
<gene>
    <name evidence="4" type="ORF">GUJ93_ZPchr0015g6757</name>
</gene>
<comment type="similarity">
    <text evidence="1">Belongs to the glutathione peroxidase family.</text>
</comment>
<evidence type="ECO:0000256" key="3">
    <source>
        <dbReference type="ARBA" id="ARBA00023002"/>
    </source>
</evidence>
<sequence>MFDSNFPKDIKGNDVKRIEYVGKVLLIVNVDSKCGLTNSNYKELNVLYEKYREKGFRILAFPCNQFVGQEPGSNEEIEQTNRRLKSLELTKVVSNSGLILLCFISPIISPEWKSKEQTIRDILDCFTVLLPKRDEVIAYVIKLEKAKERFLARLKCEWEQEAEAQEMLANGDVDNKEKLEPNKAVLDCSKINIYFPNMSKMSSCYI</sequence>
<organism evidence="4 5">
    <name type="scientific">Zizania palustris</name>
    <name type="common">Northern wild rice</name>
    <dbReference type="NCBI Taxonomy" id="103762"/>
    <lineage>
        <taxon>Eukaryota</taxon>
        <taxon>Viridiplantae</taxon>
        <taxon>Streptophyta</taxon>
        <taxon>Embryophyta</taxon>
        <taxon>Tracheophyta</taxon>
        <taxon>Spermatophyta</taxon>
        <taxon>Magnoliopsida</taxon>
        <taxon>Liliopsida</taxon>
        <taxon>Poales</taxon>
        <taxon>Poaceae</taxon>
        <taxon>BOP clade</taxon>
        <taxon>Oryzoideae</taxon>
        <taxon>Oryzeae</taxon>
        <taxon>Zizaniinae</taxon>
        <taxon>Zizania</taxon>
    </lineage>
</organism>
<dbReference type="PANTHER" id="PTHR11592:SF78">
    <property type="entry name" value="GLUTATHIONE PEROXIDASE"/>
    <property type="match status" value="1"/>
</dbReference>
<proteinExistence type="inferred from homology"/>
<dbReference type="PROSITE" id="PS51355">
    <property type="entry name" value="GLUTATHIONE_PEROXID_3"/>
    <property type="match status" value="1"/>
</dbReference>
<dbReference type="PROSITE" id="PS00460">
    <property type="entry name" value="GLUTATHIONE_PEROXID_1"/>
    <property type="match status" value="1"/>
</dbReference>
<protein>
    <recommendedName>
        <fullName evidence="6">Glutathione peroxidase</fullName>
    </recommendedName>
</protein>